<dbReference type="AlphaFoldDB" id="A0A1E1F885"/>
<dbReference type="KEGG" id="sclo:SCLO_3000520"/>
<dbReference type="Pfam" id="PF05973">
    <property type="entry name" value="Gp49"/>
    <property type="match status" value="1"/>
</dbReference>
<evidence type="ECO:0008006" key="3">
    <source>
        <dbReference type="Google" id="ProtNLM"/>
    </source>
</evidence>
<accession>A0A1E1F885</accession>
<dbReference type="Proteomes" id="UP000218272">
    <property type="component" value="Plasmid pSCLO_3"/>
</dbReference>
<name>A0A1E1F885_9SPHN</name>
<evidence type="ECO:0000313" key="2">
    <source>
        <dbReference type="Proteomes" id="UP000218272"/>
    </source>
</evidence>
<dbReference type="EMBL" id="AP017657">
    <property type="protein sequence ID" value="BAV66719.1"/>
    <property type="molecule type" value="Genomic_DNA"/>
</dbReference>
<evidence type="ECO:0000313" key="1">
    <source>
        <dbReference type="EMBL" id="BAV66719.1"/>
    </source>
</evidence>
<reference evidence="1 2" key="1">
    <citation type="submission" date="2016-10" db="EMBL/GenBank/DDBJ databases">
        <title>Complete Genome Sequence of the Nonylphenol-Degrading Bacterium Sphingobium cloacae JCM 10874T.</title>
        <authorList>
            <person name="Ootsuka M."/>
            <person name="Nishizawa T."/>
            <person name="Ohta H."/>
        </authorList>
    </citation>
    <scope>NUCLEOTIDE SEQUENCE [LARGE SCALE GENOMIC DNA]</scope>
    <source>
        <strain evidence="1 2">JCM 10874</strain>
        <plasmid evidence="2">psclo_3 dna</plasmid>
    </source>
</reference>
<keyword evidence="2" id="KW-1185">Reference proteome</keyword>
<geneLocation type="plasmid" evidence="2">
    <name>psclo_3 dna</name>
</geneLocation>
<gene>
    <name evidence="1" type="ORF">SCLO_3000520</name>
</gene>
<protein>
    <recommendedName>
        <fullName evidence="3">Type II toxin-antitoxin system RelE/ParE family toxin</fullName>
    </recommendedName>
</protein>
<organism evidence="1 2">
    <name type="scientific">Sphingobium cloacae</name>
    <dbReference type="NCBI Taxonomy" id="120107"/>
    <lineage>
        <taxon>Bacteria</taxon>
        <taxon>Pseudomonadati</taxon>
        <taxon>Pseudomonadota</taxon>
        <taxon>Alphaproteobacteria</taxon>
        <taxon>Sphingomonadales</taxon>
        <taxon>Sphingomonadaceae</taxon>
        <taxon>Sphingobium</taxon>
    </lineage>
</organism>
<sequence>MHMVAMGSGTAQRIELVFYQTDAGNVPVRDWLLGLPEANRREIGQDLQRVQFRWPVGMPLVRPMGKGLFEVRTSLPDGTIARVLFCFHQGELYALHGFIKKSQTTPAADLELARKRQKEVENG</sequence>
<keyword evidence="1" id="KW-0614">Plasmid</keyword>
<proteinExistence type="predicted"/>
<dbReference type="InterPro" id="IPR009241">
    <property type="entry name" value="HigB-like"/>
</dbReference>